<keyword evidence="3" id="KW-1185">Reference proteome</keyword>
<sequence length="215" mass="25787">MVDTNLIVVVVLLVTLIIGFFAYSFITNRIKLRKLKTEKEEMKKLANKSLAIFLARIIIIIEKNEELVENFVVGSKLKMSDLNNLAKIHLLRIEKDPIVDQILKSGYETEKIFFDNLNLLIKKKSNLWKKRNSDEIKYFFDFFSFLKEFDQTILSFFNEEKIKFQKYYQSLINDLKKGKIKSEQILELSDEYFETYRISPNNIKRSFWKKWRRKS</sequence>
<accession>A0ABM5NPG2</accession>
<reference evidence="2 3" key="1">
    <citation type="journal article" date="2013" name="BMC Genomics">
        <title>Comparative genomic analyses of Mycoplasma hyopneumoniae pathogenic 168 strain and its high-passaged attenuated strain.</title>
        <authorList>
            <person name="Liu W."/>
            <person name="Xiao S."/>
            <person name="Li M."/>
            <person name="Guo S."/>
            <person name="Li S."/>
            <person name="Luo R."/>
            <person name="Feng Z."/>
            <person name="Li B."/>
            <person name="Zhou Z."/>
            <person name="Shao G."/>
            <person name="Chen H."/>
            <person name="Fang L."/>
        </authorList>
    </citation>
    <scope>NUCLEOTIDE SEQUENCE [LARGE SCALE GENOMIC DNA]</scope>
    <source>
        <strain evidence="2 3">168-L</strain>
    </source>
</reference>
<dbReference type="GeneID" id="41334585"/>
<organism evidence="2 3">
    <name type="scientific">Mesomycoplasma hyopneumoniae 168-L</name>
    <dbReference type="NCBI Taxonomy" id="1116211"/>
    <lineage>
        <taxon>Bacteria</taxon>
        <taxon>Bacillati</taxon>
        <taxon>Mycoplasmatota</taxon>
        <taxon>Mycoplasmoidales</taxon>
        <taxon>Metamycoplasmataceae</taxon>
        <taxon>Mesomycoplasma</taxon>
    </lineage>
</organism>
<evidence type="ECO:0000256" key="1">
    <source>
        <dbReference type="SAM" id="Phobius"/>
    </source>
</evidence>
<evidence type="ECO:0000313" key="3">
    <source>
        <dbReference type="Proteomes" id="UP000013962"/>
    </source>
</evidence>
<dbReference type="Proteomes" id="UP000013962">
    <property type="component" value="Chromosome"/>
</dbReference>
<keyword evidence="1" id="KW-1133">Transmembrane helix</keyword>
<proteinExistence type="predicted"/>
<dbReference type="EMBL" id="CP003131">
    <property type="protein sequence ID" value="AGM22082.1"/>
    <property type="molecule type" value="Genomic_DNA"/>
</dbReference>
<keyword evidence="1" id="KW-0472">Membrane</keyword>
<protein>
    <submittedName>
        <fullName evidence="2">Uncharacterized protein</fullName>
    </submittedName>
</protein>
<dbReference type="NCBIfam" id="NF045939">
    <property type="entry name" value="MHJ_0274_fam"/>
    <property type="match status" value="1"/>
</dbReference>
<feature type="transmembrane region" description="Helical" evidence="1">
    <location>
        <begin position="6"/>
        <end position="25"/>
    </location>
</feature>
<dbReference type="RefSeq" id="WP_011284053.1">
    <property type="nucleotide sequence ID" value="NC_021283.1"/>
</dbReference>
<name>A0ABM5NPG2_MESH1</name>
<evidence type="ECO:0000313" key="2">
    <source>
        <dbReference type="EMBL" id="AGM22082.1"/>
    </source>
</evidence>
<keyword evidence="1" id="KW-0812">Transmembrane</keyword>
<gene>
    <name evidence="2" type="ORF">MHP168L_304</name>
</gene>